<name>A0A4Y8RN67_9HYPH</name>
<dbReference type="PANTHER" id="PTHR30469">
    <property type="entry name" value="MULTIDRUG RESISTANCE PROTEIN MDTA"/>
    <property type="match status" value="1"/>
</dbReference>
<dbReference type="Pfam" id="PF25954">
    <property type="entry name" value="Beta-barrel_RND_2"/>
    <property type="match status" value="1"/>
</dbReference>
<proteinExistence type="inferred from homology"/>
<accession>A0A4Y8RN67</accession>
<dbReference type="GO" id="GO:0015562">
    <property type="term" value="F:efflux transmembrane transporter activity"/>
    <property type="evidence" value="ECO:0007669"/>
    <property type="project" value="TreeGrafter"/>
</dbReference>
<feature type="chain" id="PRO_5021339593" evidence="3">
    <location>
        <begin position="21"/>
        <end position="364"/>
    </location>
</feature>
<keyword evidence="9" id="KW-1185">Reference proteome</keyword>
<evidence type="ECO:0000259" key="5">
    <source>
        <dbReference type="Pfam" id="PF25917"/>
    </source>
</evidence>
<dbReference type="Gene3D" id="2.40.30.170">
    <property type="match status" value="1"/>
</dbReference>
<organism evidence="8 9">
    <name type="scientific">Jiella endophytica</name>
    <dbReference type="NCBI Taxonomy" id="2558362"/>
    <lineage>
        <taxon>Bacteria</taxon>
        <taxon>Pseudomonadati</taxon>
        <taxon>Pseudomonadota</taxon>
        <taxon>Alphaproteobacteria</taxon>
        <taxon>Hyphomicrobiales</taxon>
        <taxon>Aurantimonadaceae</taxon>
        <taxon>Jiella</taxon>
    </lineage>
</organism>
<evidence type="ECO:0000313" key="9">
    <source>
        <dbReference type="Proteomes" id="UP000298179"/>
    </source>
</evidence>
<evidence type="ECO:0000256" key="1">
    <source>
        <dbReference type="ARBA" id="ARBA00009477"/>
    </source>
</evidence>
<dbReference type="RefSeq" id="WP_134761188.1">
    <property type="nucleotide sequence ID" value="NZ_SOZD01000002.1"/>
</dbReference>
<dbReference type="Proteomes" id="UP000298179">
    <property type="component" value="Unassembled WGS sequence"/>
</dbReference>
<feature type="signal peptide" evidence="3">
    <location>
        <begin position="1"/>
        <end position="20"/>
    </location>
</feature>
<feature type="domain" description="CusB-like beta-barrel" evidence="6">
    <location>
        <begin position="210"/>
        <end position="278"/>
    </location>
</feature>
<dbReference type="InterPro" id="IPR006143">
    <property type="entry name" value="RND_pump_MFP"/>
</dbReference>
<comment type="caution">
    <text evidence="8">The sequence shown here is derived from an EMBL/GenBank/DDBJ whole genome shotgun (WGS) entry which is preliminary data.</text>
</comment>
<evidence type="ECO:0000259" key="4">
    <source>
        <dbReference type="Pfam" id="PF25876"/>
    </source>
</evidence>
<feature type="domain" description="Multidrug resistance protein MdtA-like alpha-helical hairpin" evidence="4">
    <location>
        <begin position="103"/>
        <end position="171"/>
    </location>
</feature>
<dbReference type="InterPro" id="IPR058624">
    <property type="entry name" value="MdtA-like_HH"/>
</dbReference>
<gene>
    <name evidence="8" type="ORF">E3C22_06455</name>
</gene>
<dbReference type="PROSITE" id="PS51257">
    <property type="entry name" value="PROKAR_LIPOPROTEIN"/>
    <property type="match status" value="1"/>
</dbReference>
<protein>
    <submittedName>
        <fullName evidence="8">Efflux RND transporter periplasmic adaptor subunit</fullName>
    </submittedName>
</protein>
<dbReference type="EMBL" id="SOZD01000002">
    <property type="protein sequence ID" value="TFF25019.1"/>
    <property type="molecule type" value="Genomic_DNA"/>
</dbReference>
<reference evidence="8 9" key="1">
    <citation type="submission" date="2019-03" db="EMBL/GenBank/DDBJ databases">
        <title>Jiella endophytica sp. nov., a novel endophytic bacterium isolated from root of Ficus microcarpa Linn. f.</title>
        <authorList>
            <person name="Tuo L."/>
        </authorList>
    </citation>
    <scope>NUCLEOTIDE SEQUENCE [LARGE SCALE GENOMIC DNA]</scope>
    <source>
        <strain evidence="8 9">CBS5Q-3</strain>
    </source>
</reference>
<dbReference type="InterPro" id="IPR058792">
    <property type="entry name" value="Beta-barrel_RND_2"/>
</dbReference>
<dbReference type="InterPro" id="IPR058625">
    <property type="entry name" value="MdtA-like_BSH"/>
</dbReference>
<keyword evidence="3" id="KW-0732">Signal</keyword>
<feature type="coiled-coil region" evidence="2">
    <location>
        <begin position="140"/>
        <end position="167"/>
    </location>
</feature>
<evidence type="ECO:0000313" key="8">
    <source>
        <dbReference type="EMBL" id="TFF25019.1"/>
    </source>
</evidence>
<evidence type="ECO:0000256" key="3">
    <source>
        <dbReference type="SAM" id="SignalP"/>
    </source>
</evidence>
<dbReference type="Gene3D" id="2.40.50.100">
    <property type="match status" value="1"/>
</dbReference>
<feature type="domain" description="Multidrug resistance protein MdtA-like barrel-sandwich hybrid" evidence="5">
    <location>
        <begin position="70"/>
        <end position="198"/>
    </location>
</feature>
<feature type="domain" description="YknX-like C-terminal permuted SH3-like" evidence="7">
    <location>
        <begin position="290"/>
        <end position="358"/>
    </location>
</feature>
<keyword evidence="2" id="KW-0175">Coiled coil</keyword>
<dbReference type="NCBIfam" id="TIGR01730">
    <property type="entry name" value="RND_mfp"/>
    <property type="match status" value="1"/>
</dbReference>
<dbReference type="SUPFAM" id="SSF111369">
    <property type="entry name" value="HlyD-like secretion proteins"/>
    <property type="match status" value="1"/>
</dbReference>
<evidence type="ECO:0000256" key="2">
    <source>
        <dbReference type="SAM" id="Coils"/>
    </source>
</evidence>
<dbReference type="GO" id="GO:1990281">
    <property type="term" value="C:efflux pump complex"/>
    <property type="evidence" value="ECO:0007669"/>
    <property type="project" value="TreeGrafter"/>
</dbReference>
<evidence type="ECO:0000259" key="6">
    <source>
        <dbReference type="Pfam" id="PF25954"/>
    </source>
</evidence>
<dbReference type="Gene3D" id="1.10.287.470">
    <property type="entry name" value="Helix hairpin bin"/>
    <property type="match status" value="1"/>
</dbReference>
<dbReference type="AlphaFoldDB" id="A0A4Y8RN67"/>
<dbReference type="Gene3D" id="2.40.420.20">
    <property type="match status" value="1"/>
</dbReference>
<dbReference type="Pfam" id="PF25917">
    <property type="entry name" value="BSH_RND"/>
    <property type="match status" value="1"/>
</dbReference>
<dbReference type="OrthoDB" id="9813967at2"/>
<comment type="similarity">
    <text evidence="1">Belongs to the membrane fusion protein (MFP) (TC 8.A.1) family.</text>
</comment>
<sequence length="364" mass="38633">MTAPRMLVAGLLAAALLAGCSDTEEGEGDPQPVAPRPVLHTVLRPTDPKVLGYSGTIEPRFETTLAFRTLGRIVSRQVDVGNSVKAGETLATIDAETLNADVRSAKAQVANAEMQARTTSDSAQRLEALFKQKTVSQSDLDNARQSRSAAEADLISARAQLAKAENALSYANLTAPYDGVITERDADVGQVVSAGETVMKLARTDLREAVVDIPGAEMGGLKVGSPFEVVLQIAPSIEAKGKVREIAPQADALTRTVRVRILLDNPPEPFRLGALVTAIQAERADKQILLLPPTSVFEEDGKSYVWTVDADEAVVHRQEVKVEKDGSGRIMLVSGIEPGAILVTAGVHDLKEGQKVSVSQGISS</sequence>
<dbReference type="Pfam" id="PF25989">
    <property type="entry name" value="YknX_C"/>
    <property type="match status" value="1"/>
</dbReference>
<evidence type="ECO:0000259" key="7">
    <source>
        <dbReference type="Pfam" id="PF25989"/>
    </source>
</evidence>
<dbReference type="InterPro" id="IPR058637">
    <property type="entry name" value="YknX-like_C"/>
</dbReference>
<dbReference type="Pfam" id="PF25876">
    <property type="entry name" value="HH_MFP_RND"/>
    <property type="match status" value="1"/>
</dbReference>
<dbReference type="PANTHER" id="PTHR30469:SF15">
    <property type="entry name" value="HLYD FAMILY OF SECRETION PROTEINS"/>
    <property type="match status" value="1"/>
</dbReference>